<feature type="domain" description="Solute-binding protein family 3/N-terminal" evidence="5">
    <location>
        <begin position="34"/>
        <end position="242"/>
    </location>
</feature>
<comment type="caution">
    <text evidence="6">The sequence shown here is derived from an EMBL/GenBank/DDBJ whole genome shotgun (WGS) entry which is preliminary data.</text>
</comment>
<organism evidence="6 7">
    <name type="scientific">Candidatus Thiothrix phosphatis</name>
    <dbReference type="NCBI Taxonomy" id="3112415"/>
    <lineage>
        <taxon>Bacteria</taxon>
        <taxon>Pseudomonadati</taxon>
        <taxon>Pseudomonadota</taxon>
        <taxon>Gammaproteobacteria</taxon>
        <taxon>Thiotrichales</taxon>
        <taxon>Thiotrichaceae</taxon>
        <taxon>Thiothrix</taxon>
    </lineage>
</organism>
<feature type="signal peptide" evidence="4">
    <location>
        <begin position="1"/>
        <end position="24"/>
    </location>
</feature>
<feature type="region of interest" description="Disordered" evidence="3">
    <location>
        <begin position="246"/>
        <end position="273"/>
    </location>
</feature>
<feature type="compositionally biased region" description="Pro residues" evidence="3">
    <location>
        <begin position="255"/>
        <end position="266"/>
    </location>
</feature>
<evidence type="ECO:0000256" key="1">
    <source>
        <dbReference type="ARBA" id="ARBA00010333"/>
    </source>
</evidence>
<proteinExistence type="inferred from homology"/>
<evidence type="ECO:0000313" key="7">
    <source>
        <dbReference type="Proteomes" id="UP001308005"/>
    </source>
</evidence>
<gene>
    <name evidence="6" type="ORF">VSS37_09975</name>
</gene>
<evidence type="ECO:0000256" key="3">
    <source>
        <dbReference type="SAM" id="MobiDB-lite"/>
    </source>
</evidence>
<feature type="chain" id="PRO_5045844491" evidence="4">
    <location>
        <begin position="25"/>
        <end position="273"/>
    </location>
</feature>
<dbReference type="Pfam" id="PF00497">
    <property type="entry name" value="SBP_bac_3"/>
    <property type="match status" value="1"/>
</dbReference>
<evidence type="ECO:0000259" key="5">
    <source>
        <dbReference type="Pfam" id="PF00497"/>
    </source>
</evidence>
<evidence type="ECO:0000313" key="6">
    <source>
        <dbReference type="EMBL" id="MEB4591305.1"/>
    </source>
</evidence>
<comment type="similarity">
    <text evidence="1">Belongs to the bacterial solute-binding protein 3 family.</text>
</comment>
<dbReference type="SUPFAM" id="SSF53850">
    <property type="entry name" value="Periplasmic binding protein-like II"/>
    <property type="match status" value="1"/>
</dbReference>
<reference evidence="7" key="1">
    <citation type="submission" date="2023-07" db="EMBL/GenBank/DDBJ databases">
        <title>The carbon used by Thiothrix.</title>
        <authorList>
            <person name="Chen L."/>
        </authorList>
    </citation>
    <scope>NUCLEOTIDE SEQUENCE [LARGE SCALE GENOMIC DNA]</scope>
</reference>
<dbReference type="Proteomes" id="UP001308005">
    <property type="component" value="Unassembled WGS sequence"/>
</dbReference>
<keyword evidence="7" id="KW-1185">Reference proteome</keyword>
<dbReference type="RefSeq" id="WP_324694813.1">
    <property type="nucleotide sequence ID" value="NZ_JAYMYJ010000094.1"/>
</dbReference>
<protein>
    <submittedName>
        <fullName evidence="6">Transporter substrate-binding domain-containing protein</fullName>
    </submittedName>
</protein>
<evidence type="ECO:0000256" key="4">
    <source>
        <dbReference type="SAM" id="SignalP"/>
    </source>
</evidence>
<keyword evidence="2 4" id="KW-0732">Signal</keyword>
<dbReference type="Gene3D" id="3.40.190.10">
    <property type="entry name" value="Periplasmic binding protein-like II"/>
    <property type="match status" value="2"/>
</dbReference>
<reference evidence="6 7" key="2">
    <citation type="submission" date="2024-01" db="EMBL/GenBank/DDBJ databases">
        <authorList>
            <person name="Xie X."/>
        </authorList>
    </citation>
    <scope>NUCLEOTIDE SEQUENCE [LARGE SCALE GENOMIC DNA]</scope>
    <source>
        <strain evidence="6">SCUT-1</strain>
    </source>
</reference>
<dbReference type="InterPro" id="IPR001638">
    <property type="entry name" value="Solute-binding_3/MltF_N"/>
</dbReference>
<dbReference type="PANTHER" id="PTHR35936">
    <property type="entry name" value="MEMBRANE-BOUND LYTIC MUREIN TRANSGLYCOSYLASE F"/>
    <property type="match status" value="1"/>
</dbReference>
<dbReference type="EMBL" id="JAYMYJ010000094">
    <property type="protein sequence ID" value="MEB4591305.1"/>
    <property type="molecule type" value="Genomic_DNA"/>
</dbReference>
<name>A0ABU6CWZ5_9GAMM</name>
<evidence type="ECO:0000256" key="2">
    <source>
        <dbReference type="ARBA" id="ARBA00022729"/>
    </source>
</evidence>
<accession>A0ABU6CWZ5</accession>
<sequence length="273" mass="29971">MKPVGRAATLALLFTLLGHTQARADETSTTRLFIGIEKNRAPYTYLDKQQQATGILITAVNAVCKKIKATCEFAANDFDTLLQNVQTQQLHGLVVIDALVLPDTDHIKLSPPLCKITPVFIQAEASQHRSKQEDFAHTTIGVQESSLLYLYLLDDYSSIARLKPYPLLESGVFDLVYGRIDAIFTDAAYFRARVENTPFGHADADLRLVETPADGVELPPTTMRLAVREQDTELLSQLEKAIPADPPACADLLDKPPPSPAPPPQTDAPKPEN</sequence>
<dbReference type="PANTHER" id="PTHR35936:SF19">
    <property type="entry name" value="AMINO-ACID-BINDING PROTEIN YXEM-RELATED"/>
    <property type="match status" value="1"/>
</dbReference>